<comment type="caution">
    <text evidence="4">The sequence shown here is derived from an EMBL/GenBank/DDBJ whole genome shotgun (WGS) entry which is preliminary data.</text>
</comment>
<proteinExistence type="inferred from homology"/>
<evidence type="ECO:0000256" key="1">
    <source>
        <dbReference type="ARBA" id="ARBA00004924"/>
    </source>
</evidence>
<name>A0A6G3Y0N6_9ACTN</name>
<comment type="pathway">
    <text evidence="1">Siderophore biosynthesis.</text>
</comment>
<dbReference type="EMBL" id="JAAGMN010010433">
    <property type="protein sequence ID" value="NEE23645.1"/>
    <property type="molecule type" value="Genomic_DNA"/>
</dbReference>
<dbReference type="GO" id="GO:0003824">
    <property type="term" value="F:catalytic activity"/>
    <property type="evidence" value="ECO:0007669"/>
    <property type="project" value="UniProtKB-ARBA"/>
</dbReference>
<dbReference type="PANTHER" id="PTHR34384:SF5">
    <property type="entry name" value="L-2,3-DIAMINOPROPANOATE--CITRATE LIGASE"/>
    <property type="match status" value="1"/>
</dbReference>
<comment type="similarity">
    <text evidence="2">Belongs to the IucA/IucC family.</text>
</comment>
<dbReference type="PANTHER" id="PTHR34384">
    <property type="entry name" value="L-2,3-DIAMINOPROPANOATE--CITRATE LIGASE"/>
    <property type="match status" value="1"/>
</dbReference>
<reference evidence="4" key="1">
    <citation type="submission" date="2020-01" db="EMBL/GenBank/DDBJ databases">
        <title>Insect and environment-associated Actinomycetes.</title>
        <authorList>
            <person name="Currrie C."/>
            <person name="Chevrette M."/>
            <person name="Carlson C."/>
            <person name="Stubbendieck R."/>
            <person name="Wendt-Pienkowski E."/>
        </authorList>
    </citation>
    <scope>NUCLEOTIDE SEQUENCE</scope>
    <source>
        <strain evidence="4">SID7499</strain>
    </source>
</reference>
<gene>
    <name evidence="4" type="ORF">G3M58_96490</name>
</gene>
<feature type="non-terminal residue" evidence="4">
    <location>
        <position position="1"/>
    </location>
</feature>
<dbReference type="InterPro" id="IPR037455">
    <property type="entry name" value="LucA/IucC-like"/>
</dbReference>
<accession>A0A6G3Y0N6</accession>
<dbReference type="Pfam" id="PF06276">
    <property type="entry name" value="FhuF"/>
    <property type="match status" value="1"/>
</dbReference>
<sequence length="114" mass="12561">EQRLPGIGTISDTFVSDPVTDERFAYYLGINNVLGLIGAFGAQRLADEQQLLTVLRRFLTETAELGSPLPAYLLSHRQLRCKANLLTRLHGLDELVGPVDTQSVYVTIANPLHS</sequence>
<evidence type="ECO:0000256" key="2">
    <source>
        <dbReference type="ARBA" id="ARBA00007832"/>
    </source>
</evidence>
<dbReference type="InterPro" id="IPR022770">
    <property type="entry name" value="IucA/IucC-like_C"/>
</dbReference>
<protein>
    <submittedName>
        <fullName evidence="4">Iron transporter</fullName>
    </submittedName>
</protein>
<feature type="domain" description="Aerobactin siderophore biosynthesis IucA/IucC-like C-terminal" evidence="3">
    <location>
        <begin position="3"/>
        <end position="95"/>
    </location>
</feature>
<dbReference type="GO" id="GO:0019290">
    <property type="term" value="P:siderophore biosynthetic process"/>
    <property type="evidence" value="ECO:0007669"/>
    <property type="project" value="InterPro"/>
</dbReference>
<evidence type="ECO:0000259" key="3">
    <source>
        <dbReference type="Pfam" id="PF06276"/>
    </source>
</evidence>
<evidence type="ECO:0000313" key="4">
    <source>
        <dbReference type="EMBL" id="NEE23645.1"/>
    </source>
</evidence>
<dbReference type="AlphaFoldDB" id="A0A6G3Y0N6"/>
<organism evidence="4">
    <name type="scientific">Streptomyces sp. SID7499</name>
    <dbReference type="NCBI Taxonomy" id="2706086"/>
    <lineage>
        <taxon>Bacteria</taxon>
        <taxon>Bacillati</taxon>
        <taxon>Actinomycetota</taxon>
        <taxon>Actinomycetes</taxon>
        <taxon>Kitasatosporales</taxon>
        <taxon>Streptomycetaceae</taxon>
        <taxon>Streptomyces</taxon>
    </lineage>
</organism>